<dbReference type="Proteomes" id="UP000729402">
    <property type="component" value="Unassembled WGS sequence"/>
</dbReference>
<feature type="region of interest" description="Disordered" evidence="1">
    <location>
        <begin position="1"/>
        <end position="32"/>
    </location>
</feature>
<name>A0A8J5WHP3_ZIZPA</name>
<keyword evidence="3" id="KW-1185">Reference proteome</keyword>
<reference evidence="2" key="2">
    <citation type="submission" date="2021-02" db="EMBL/GenBank/DDBJ databases">
        <authorList>
            <person name="Kimball J.A."/>
            <person name="Haas M.W."/>
            <person name="Macchietto M."/>
            <person name="Kono T."/>
            <person name="Duquette J."/>
            <person name="Shao M."/>
        </authorList>
    </citation>
    <scope>NUCLEOTIDE SEQUENCE</scope>
    <source>
        <tissue evidence="2">Fresh leaf tissue</tissue>
    </source>
</reference>
<evidence type="ECO:0000313" key="2">
    <source>
        <dbReference type="EMBL" id="KAG8089509.1"/>
    </source>
</evidence>
<evidence type="ECO:0000256" key="1">
    <source>
        <dbReference type="SAM" id="MobiDB-lite"/>
    </source>
</evidence>
<feature type="compositionally biased region" description="Basic and acidic residues" evidence="1">
    <location>
        <begin position="9"/>
        <end position="25"/>
    </location>
</feature>
<protein>
    <submittedName>
        <fullName evidence="2">Uncharacterized protein</fullName>
    </submittedName>
</protein>
<dbReference type="AlphaFoldDB" id="A0A8J5WHP3"/>
<reference evidence="2" key="1">
    <citation type="journal article" date="2021" name="bioRxiv">
        <title>Whole Genome Assembly and Annotation of Northern Wild Rice, Zizania palustris L., Supports a Whole Genome Duplication in the Zizania Genus.</title>
        <authorList>
            <person name="Haas M."/>
            <person name="Kono T."/>
            <person name="Macchietto M."/>
            <person name="Millas R."/>
            <person name="McGilp L."/>
            <person name="Shao M."/>
            <person name="Duquette J."/>
            <person name="Hirsch C.N."/>
            <person name="Kimball J."/>
        </authorList>
    </citation>
    <scope>NUCLEOTIDE SEQUENCE</scope>
    <source>
        <tissue evidence="2">Fresh leaf tissue</tissue>
    </source>
</reference>
<dbReference type="EMBL" id="JAAALK010000081">
    <property type="protein sequence ID" value="KAG8089509.1"/>
    <property type="molecule type" value="Genomic_DNA"/>
</dbReference>
<comment type="caution">
    <text evidence="2">The sequence shown here is derived from an EMBL/GenBank/DDBJ whole genome shotgun (WGS) entry which is preliminary data.</text>
</comment>
<proteinExistence type="predicted"/>
<sequence length="98" mass="11158">MGFGLRLASPEKKAAGEERRNSETKTKRRRKYRDFVHADVKNQLDLIKRRGTATEATAGSRSLKPWDLKIRAKLTMVGQMELSRLCGLSLLNLPKPTY</sequence>
<organism evidence="2 3">
    <name type="scientific">Zizania palustris</name>
    <name type="common">Northern wild rice</name>
    <dbReference type="NCBI Taxonomy" id="103762"/>
    <lineage>
        <taxon>Eukaryota</taxon>
        <taxon>Viridiplantae</taxon>
        <taxon>Streptophyta</taxon>
        <taxon>Embryophyta</taxon>
        <taxon>Tracheophyta</taxon>
        <taxon>Spermatophyta</taxon>
        <taxon>Magnoliopsida</taxon>
        <taxon>Liliopsida</taxon>
        <taxon>Poales</taxon>
        <taxon>Poaceae</taxon>
        <taxon>BOP clade</taxon>
        <taxon>Oryzoideae</taxon>
        <taxon>Oryzeae</taxon>
        <taxon>Zizaniinae</taxon>
        <taxon>Zizania</taxon>
    </lineage>
</organism>
<gene>
    <name evidence="2" type="ORF">GUJ93_ZPchr0011g28801</name>
</gene>
<evidence type="ECO:0000313" key="3">
    <source>
        <dbReference type="Proteomes" id="UP000729402"/>
    </source>
</evidence>
<accession>A0A8J5WHP3</accession>